<organism evidence="8">
    <name type="scientific">bioreactor metagenome</name>
    <dbReference type="NCBI Taxonomy" id="1076179"/>
    <lineage>
        <taxon>unclassified sequences</taxon>
        <taxon>metagenomes</taxon>
        <taxon>ecological metagenomes</taxon>
    </lineage>
</organism>
<reference evidence="8" key="1">
    <citation type="submission" date="2019-08" db="EMBL/GenBank/DDBJ databases">
        <authorList>
            <person name="Kucharzyk K."/>
            <person name="Murdoch R.W."/>
            <person name="Higgins S."/>
            <person name="Loffler F."/>
        </authorList>
    </citation>
    <scope>NUCLEOTIDE SEQUENCE</scope>
</reference>
<dbReference type="PANTHER" id="PTHR33508">
    <property type="entry name" value="UPF0056 MEMBRANE PROTEIN YHCE"/>
    <property type="match status" value="1"/>
</dbReference>
<dbReference type="PANTHER" id="PTHR33508:SF1">
    <property type="entry name" value="UPF0056 MEMBRANE PROTEIN YHCE"/>
    <property type="match status" value="1"/>
</dbReference>
<gene>
    <name evidence="8" type="ORF">SDC9_18952</name>
</gene>
<dbReference type="AlphaFoldDB" id="A0A644U2L6"/>
<feature type="transmembrane region" description="Helical" evidence="7">
    <location>
        <begin position="84"/>
        <end position="103"/>
    </location>
</feature>
<comment type="similarity">
    <text evidence="2">Belongs to the UPF0056 (MarC) family.</text>
</comment>
<dbReference type="Pfam" id="PF01914">
    <property type="entry name" value="MarC"/>
    <property type="match status" value="1"/>
</dbReference>
<comment type="caution">
    <text evidence="8">The sequence shown here is derived from an EMBL/GenBank/DDBJ whole genome shotgun (WGS) entry which is preliminary data.</text>
</comment>
<keyword evidence="3" id="KW-1003">Cell membrane</keyword>
<keyword evidence="6 7" id="KW-0472">Membrane</keyword>
<dbReference type="GO" id="GO:0005886">
    <property type="term" value="C:plasma membrane"/>
    <property type="evidence" value="ECO:0007669"/>
    <property type="project" value="UniProtKB-SubCell"/>
</dbReference>
<feature type="transmembrane region" description="Helical" evidence="7">
    <location>
        <begin position="124"/>
        <end position="147"/>
    </location>
</feature>
<evidence type="ECO:0000256" key="3">
    <source>
        <dbReference type="ARBA" id="ARBA00022475"/>
    </source>
</evidence>
<keyword evidence="5 7" id="KW-1133">Transmembrane helix</keyword>
<protein>
    <submittedName>
        <fullName evidence="8">Uncharacterized protein</fullName>
    </submittedName>
</protein>
<evidence type="ECO:0000256" key="1">
    <source>
        <dbReference type="ARBA" id="ARBA00004651"/>
    </source>
</evidence>
<feature type="transmembrane region" description="Helical" evidence="7">
    <location>
        <begin position="153"/>
        <end position="176"/>
    </location>
</feature>
<proteinExistence type="inferred from homology"/>
<name>A0A644U2L6_9ZZZZ</name>
<dbReference type="EMBL" id="VSSQ01000070">
    <property type="protein sequence ID" value="MPL73159.1"/>
    <property type="molecule type" value="Genomic_DNA"/>
</dbReference>
<accession>A0A644U2L6</accession>
<evidence type="ECO:0000313" key="8">
    <source>
        <dbReference type="EMBL" id="MPL73159.1"/>
    </source>
</evidence>
<keyword evidence="4 7" id="KW-0812">Transmembrane</keyword>
<dbReference type="NCBIfam" id="TIGR00427">
    <property type="entry name" value="NAAT family transporter"/>
    <property type="match status" value="1"/>
</dbReference>
<feature type="transmembrane region" description="Helical" evidence="7">
    <location>
        <begin position="188"/>
        <end position="208"/>
    </location>
</feature>
<evidence type="ECO:0000256" key="7">
    <source>
        <dbReference type="SAM" id="Phobius"/>
    </source>
</evidence>
<sequence length="223" mass="23571">MDRPKSARYCPAMNPAETITAFVTLFVVVDPIGLAPLFIALTRGMTGQARLKVGLRALVIATILLTLFGLFGDKLLAGVGISMPAFRIAGGMLLFLTALDMLFERRTERREGQSAEPHADDPSVFPLATPLIAGPGAMATMILLAGAPGADGVHLLVVHLVMLAVLACVFAMFLIATPLERLLGRTGTMVVTRLLGMLLAALAVQFMLDGLRGSGLLGPFFGR</sequence>
<comment type="subcellular location">
    <subcellularLocation>
        <location evidence="1">Cell membrane</location>
        <topology evidence="1">Multi-pass membrane protein</topology>
    </subcellularLocation>
</comment>
<evidence type="ECO:0000256" key="6">
    <source>
        <dbReference type="ARBA" id="ARBA00023136"/>
    </source>
</evidence>
<feature type="transmembrane region" description="Helical" evidence="7">
    <location>
        <begin position="53"/>
        <end position="72"/>
    </location>
</feature>
<feature type="transmembrane region" description="Helical" evidence="7">
    <location>
        <begin position="20"/>
        <end position="41"/>
    </location>
</feature>
<evidence type="ECO:0000256" key="5">
    <source>
        <dbReference type="ARBA" id="ARBA00022989"/>
    </source>
</evidence>
<evidence type="ECO:0000256" key="4">
    <source>
        <dbReference type="ARBA" id="ARBA00022692"/>
    </source>
</evidence>
<dbReference type="InterPro" id="IPR002771">
    <property type="entry name" value="Multi_antbiot-R_MarC"/>
</dbReference>
<evidence type="ECO:0000256" key="2">
    <source>
        <dbReference type="ARBA" id="ARBA00009784"/>
    </source>
</evidence>